<keyword evidence="1" id="KW-0238">DNA-binding</keyword>
<organism evidence="3 4">
    <name type="scientific">Lentithecium fluviatile CBS 122367</name>
    <dbReference type="NCBI Taxonomy" id="1168545"/>
    <lineage>
        <taxon>Eukaryota</taxon>
        <taxon>Fungi</taxon>
        <taxon>Dikarya</taxon>
        <taxon>Ascomycota</taxon>
        <taxon>Pezizomycotina</taxon>
        <taxon>Dothideomycetes</taxon>
        <taxon>Pleosporomycetidae</taxon>
        <taxon>Pleosporales</taxon>
        <taxon>Massarineae</taxon>
        <taxon>Lentitheciaceae</taxon>
        <taxon>Lentithecium</taxon>
    </lineage>
</organism>
<evidence type="ECO:0000313" key="4">
    <source>
        <dbReference type="Proteomes" id="UP000799291"/>
    </source>
</evidence>
<proteinExistence type="predicted"/>
<dbReference type="GO" id="GO:0003677">
    <property type="term" value="F:DNA binding"/>
    <property type="evidence" value="ECO:0007669"/>
    <property type="project" value="UniProtKB-KW"/>
</dbReference>
<gene>
    <name evidence="3" type="ORF">K458DRAFT_255380</name>
</gene>
<dbReference type="EMBL" id="MU005584">
    <property type="protein sequence ID" value="KAF2683359.1"/>
    <property type="molecule type" value="Genomic_DNA"/>
</dbReference>
<accession>A0A6G1IZP6</accession>
<evidence type="ECO:0000259" key="2">
    <source>
        <dbReference type="PROSITE" id="PS51253"/>
    </source>
</evidence>
<dbReference type="InterPro" id="IPR006600">
    <property type="entry name" value="HTH_CenpB_DNA-bd_dom"/>
</dbReference>
<keyword evidence="4" id="KW-1185">Reference proteome</keyword>
<dbReference type="AlphaFoldDB" id="A0A6G1IZP6"/>
<dbReference type="OrthoDB" id="5420958at2759"/>
<feature type="domain" description="HTH CENPB-type" evidence="2">
    <location>
        <begin position="35"/>
        <end position="109"/>
    </location>
</feature>
<dbReference type="PROSITE" id="PS51253">
    <property type="entry name" value="HTH_CENPB"/>
    <property type="match status" value="1"/>
</dbReference>
<name>A0A6G1IZP6_9PLEO</name>
<evidence type="ECO:0000256" key="1">
    <source>
        <dbReference type="ARBA" id="ARBA00023125"/>
    </source>
</evidence>
<sequence length="129" mass="14571">MDKASQILAQGAFPGVRRSYRALADYGQGRRSMAEKAQSQQYLTPGEESALVKFLLQMSDLGLPVRIKFIPFLAFVATHQQLATDRLVKPPGKNWAKAFERRHPETAARRVTALDWNRHDKNIAAKITH</sequence>
<reference evidence="3" key="1">
    <citation type="journal article" date="2020" name="Stud. Mycol.">
        <title>101 Dothideomycetes genomes: a test case for predicting lifestyles and emergence of pathogens.</title>
        <authorList>
            <person name="Haridas S."/>
            <person name="Albert R."/>
            <person name="Binder M."/>
            <person name="Bloem J."/>
            <person name="Labutti K."/>
            <person name="Salamov A."/>
            <person name="Andreopoulos B."/>
            <person name="Baker S."/>
            <person name="Barry K."/>
            <person name="Bills G."/>
            <person name="Bluhm B."/>
            <person name="Cannon C."/>
            <person name="Castanera R."/>
            <person name="Culley D."/>
            <person name="Daum C."/>
            <person name="Ezra D."/>
            <person name="Gonzalez J."/>
            <person name="Henrissat B."/>
            <person name="Kuo A."/>
            <person name="Liang C."/>
            <person name="Lipzen A."/>
            <person name="Lutzoni F."/>
            <person name="Magnuson J."/>
            <person name="Mondo S."/>
            <person name="Nolan M."/>
            <person name="Ohm R."/>
            <person name="Pangilinan J."/>
            <person name="Park H.-J."/>
            <person name="Ramirez L."/>
            <person name="Alfaro M."/>
            <person name="Sun H."/>
            <person name="Tritt A."/>
            <person name="Yoshinaga Y."/>
            <person name="Zwiers L.-H."/>
            <person name="Turgeon B."/>
            <person name="Goodwin S."/>
            <person name="Spatafora J."/>
            <person name="Crous P."/>
            <person name="Grigoriev I."/>
        </authorList>
    </citation>
    <scope>NUCLEOTIDE SEQUENCE</scope>
    <source>
        <strain evidence="3">CBS 122367</strain>
    </source>
</reference>
<evidence type="ECO:0000313" key="3">
    <source>
        <dbReference type="EMBL" id="KAF2683359.1"/>
    </source>
</evidence>
<feature type="non-terminal residue" evidence="3">
    <location>
        <position position="129"/>
    </location>
</feature>
<protein>
    <recommendedName>
        <fullName evidence="2">HTH CENPB-type domain-containing protein</fullName>
    </recommendedName>
</protein>
<dbReference type="Proteomes" id="UP000799291">
    <property type="component" value="Unassembled WGS sequence"/>
</dbReference>